<sequence>MKNPFHKENNTGLIVGAIVAGALAAGAGIWFYLRGKRAAEAEAYRHEHAQDYLKNKQKKKKKHKTGLDELEDIVQHQQAPHEA</sequence>
<protein>
    <submittedName>
        <fullName evidence="2">Uncharacterized protein</fullName>
    </submittedName>
</protein>
<evidence type="ECO:0000256" key="1">
    <source>
        <dbReference type="SAM" id="Phobius"/>
    </source>
</evidence>
<organism evidence="2 3">
    <name type="scientific">Mucilaginibacter corticis</name>
    <dbReference type="NCBI Taxonomy" id="2597670"/>
    <lineage>
        <taxon>Bacteria</taxon>
        <taxon>Pseudomonadati</taxon>
        <taxon>Bacteroidota</taxon>
        <taxon>Sphingobacteriia</taxon>
        <taxon>Sphingobacteriales</taxon>
        <taxon>Sphingobacteriaceae</taxon>
        <taxon>Mucilaginibacter</taxon>
    </lineage>
</organism>
<keyword evidence="1" id="KW-1133">Transmembrane helix</keyword>
<dbReference type="AlphaFoldDB" id="A0A556M9H3"/>
<evidence type="ECO:0000313" key="2">
    <source>
        <dbReference type="EMBL" id="TSJ36521.1"/>
    </source>
</evidence>
<evidence type="ECO:0000313" key="3">
    <source>
        <dbReference type="Proteomes" id="UP000318733"/>
    </source>
</evidence>
<dbReference type="Proteomes" id="UP000318733">
    <property type="component" value="Unassembled WGS sequence"/>
</dbReference>
<accession>A0A556M9H3</accession>
<keyword evidence="1" id="KW-0472">Membrane</keyword>
<name>A0A556M9H3_9SPHI</name>
<comment type="caution">
    <text evidence="2">The sequence shown here is derived from an EMBL/GenBank/DDBJ whole genome shotgun (WGS) entry which is preliminary data.</text>
</comment>
<keyword evidence="1" id="KW-0812">Transmembrane</keyword>
<reference evidence="2 3" key="1">
    <citation type="submission" date="2019-07" db="EMBL/GenBank/DDBJ databases">
        <authorList>
            <person name="Huq M.A."/>
        </authorList>
    </citation>
    <scope>NUCLEOTIDE SEQUENCE [LARGE SCALE GENOMIC DNA]</scope>
    <source>
        <strain evidence="2 3">MAH-19</strain>
    </source>
</reference>
<feature type="transmembrane region" description="Helical" evidence="1">
    <location>
        <begin position="12"/>
        <end position="33"/>
    </location>
</feature>
<keyword evidence="3" id="KW-1185">Reference proteome</keyword>
<dbReference type="RefSeq" id="WP_144250488.1">
    <property type="nucleotide sequence ID" value="NZ_VLPK01000006.1"/>
</dbReference>
<dbReference type="EMBL" id="VLPK01000006">
    <property type="protein sequence ID" value="TSJ36521.1"/>
    <property type="molecule type" value="Genomic_DNA"/>
</dbReference>
<proteinExistence type="predicted"/>
<gene>
    <name evidence="2" type="ORF">FO440_22075</name>
</gene>